<reference evidence="1 2" key="1">
    <citation type="journal article" date="2022" name="Microbiol. Resour. Announc.">
        <title>Complete Genome Sequence of the Hyperthermophilic and Acidophilic Archaeon Saccharolobus caldissimus Strain HS-3T.</title>
        <authorList>
            <person name="Sakai H.D."/>
            <person name="Kurosawa N."/>
        </authorList>
    </citation>
    <scope>NUCLEOTIDE SEQUENCE [LARGE SCALE GENOMIC DNA]</scope>
    <source>
        <strain evidence="1 2">JCM32116</strain>
    </source>
</reference>
<evidence type="ECO:0000313" key="1">
    <source>
        <dbReference type="EMBL" id="BDB97759.1"/>
    </source>
</evidence>
<keyword evidence="2" id="KW-1185">Reference proteome</keyword>
<sequence length="98" mass="11601">MMKRPIDGLRSSLKCEICEEKISFFKCNVCERHVCHDDYLIDKKICKVCEMSFCMICKSNLSIGSCEYCGRIICEDCTQYFDGARRICKECYRKRMTY</sequence>
<protein>
    <submittedName>
        <fullName evidence="1">Uncharacterized protein</fullName>
    </submittedName>
</protein>
<accession>A0AAQ4CPM8</accession>
<organism evidence="1 2">
    <name type="scientific">Saccharolobus caldissimus</name>
    <dbReference type="NCBI Taxonomy" id="1702097"/>
    <lineage>
        <taxon>Archaea</taxon>
        <taxon>Thermoproteota</taxon>
        <taxon>Thermoprotei</taxon>
        <taxon>Sulfolobales</taxon>
        <taxon>Sulfolobaceae</taxon>
        <taxon>Saccharolobus</taxon>
    </lineage>
</organism>
<dbReference type="KEGG" id="scas:SACC_07760"/>
<evidence type="ECO:0000313" key="2">
    <source>
        <dbReference type="Proteomes" id="UP001319921"/>
    </source>
</evidence>
<proteinExistence type="predicted"/>
<gene>
    <name evidence="1" type="ORF">SACC_07760</name>
</gene>
<dbReference type="Proteomes" id="UP001319921">
    <property type="component" value="Chromosome"/>
</dbReference>
<name>A0AAQ4CPM8_9CREN</name>
<dbReference type="AlphaFoldDB" id="A0AAQ4CPM8"/>
<dbReference type="EMBL" id="AP025226">
    <property type="protein sequence ID" value="BDB97759.1"/>
    <property type="molecule type" value="Genomic_DNA"/>
</dbReference>